<organism evidence="2 3">
    <name type="scientific">Acrobeloides nanus</name>
    <dbReference type="NCBI Taxonomy" id="290746"/>
    <lineage>
        <taxon>Eukaryota</taxon>
        <taxon>Metazoa</taxon>
        <taxon>Ecdysozoa</taxon>
        <taxon>Nematoda</taxon>
        <taxon>Chromadorea</taxon>
        <taxon>Rhabditida</taxon>
        <taxon>Tylenchina</taxon>
        <taxon>Cephalobomorpha</taxon>
        <taxon>Cephaloboidea</taxon>
        <taxon>Cephalobidae</taxon>
        <taxon>Acrobeloides</taxon>
    </lineage>
</organism>
<name>A0A914EIZ8_9BILA</name>
<dbReference type="Proteomes" id="UP000887540">
    <property type="component" value="Unplaced"/>
</dbReference>
<dbReference type="WBParaSite" id="ACRNAN_scaffold808.g24272.t1">
    <property type="protein sequence ID" value="ACRNAN_scaffold808.g24272.t1"/>
    <property type="gene ID" value="ACRNAN_scaffold808.g24272"/>
</dbReference>
<feature type="signal peptide" evidence="1">
    <location>
        <begin position="1"/>
        <end position="18"/>
    </location>
</feature>
<evidence type="ECO:0000313" key="2">
    <source>
        <dbReference type="Proteomes" id="UP000887540"/>
    </source>
</evidence>
<evidence type="ECO:0000256" key="1">
    <source>
        <dbReference type="SAM" id="SignalP"/>
    </source>
</evidence>
<accession>A0A914EIZ8</accession>
<proteinExistence type="predicted"/>
<keyword evidence="1" id="KW-0732">Signal</keyword>
<reference evidence="3" key="1">
    <citation type="submission" date="2022-11" db="UniProtKB">
        <authorList>
            <consortium name="WormBaseParasite"/>
        </authorList>
    </citation>
    <scope>IDENTIFICATION</scope>
</reference>
<protein>
    <submittedName>
        <fullName evidence="3">Uncharacterized protein</fullName>
    </submittedName>
</protein>
<keyword evidence="2" id="KW-1185">Reference proteome</keyword>
<evidence type="ECO:0000313" key="3">
    <source>
        <dbReference type="WBParaSite" id="ACRNAN_scaffold808.g24272.t1"/>
    </source>
</evidence>
<dbReference type="AlphaFoldDB" id="A0A914EIZ8"/>
<feature type="chain" id="PRO_5037318116" evidence="1">
    <location>
        <begin position="19"/>
        <end position="223"/>
    </location>
</feature>
<sequence length="223" mass="22735">MEFRGVFLLFISAATILAQDNNAKCLQSCQNLGCATGVYLPAGLFARTSQPNCGGVACPQGCACSICNGDNFCGVNSDAVNYCKSIGCVSGDCNGGIINCLACPTTTWQKFTRPASDADNEACASACQASGCGSGFINNFPPAGSIGCTCSVCPASTPCSSVTTVTNFCASIGCVVANNNPTAPWNTNANNANNACDFGISACYTCPSGASDQPTTPDYYYYG</sequence>